<dbReference type="OrthoDB" id="9808770at2"/>
<protein>
    <submittedName>
        <fullName evidence="1">Aminotransferase class I and II</fullName>
    </submittedName>
</protein>
<organism evidence="1 2">
    <name type="scientific">Eubacterium ruminantium</name>
    <dbReference type="NCBI Taxonomy" id="42322"/>
    <lineage>
        <taxon>Bacteria</taxon>
        <taxon>Bacillati</taxon>
        <taxon>Bacillota</taxon>
        <taxon>Clostridia</taxon>
        <taxon>Eubacteriales</taxon>
        <taxon>Eubacteriaceae</taxon>
        <taxon>Eubacterium</taxon>
    </lineage>
</organism>
<dbReference type="InterPro" id="IPR015421">
    <property type="entry name" value="PyrdxlP-dep_Trfase_major"/>
</dbReference>
<dbReference type="Gene3D" id="3.40.640.10">
    <property type="entry name" value="Type I PLP-dependent aspartate aminotransferase-like (Major domain)"/>
    <property type="match status" value="1"/>
</dbReference>
<keyword evidence="1" id="KW-0032">Aminotransferase</keyword>
<reference evidence="1 2" key="1">
    <citation type="submission" date="2017-02" db="EMBL/GenBank/DDBJ databases">
        <authorList>
            <person name="Peterson S.W."/>
        </authorList>
    </citation>
    <scope>NUCLEOTIDE SEQUENCE [LARGE SCALE GENOMIC DNA]</scope>
    <source>
        <strain evidence="1 2">ATCC 17233</strain>
    </source>
</reference>
<keyword evidence="1" id="KW-0808">Transferase</keyword>
<name>A0A1T4MUN7_9FIRM</name>
<accession>A0A1T4MUN7</accession>
<evidence type="ECO:0000313" key="2">
    <source>
        <dbReference type="Proteomes" id="UP000189857"/>
    </source>
</evidence>
<evidence type="ECO:0000313" key="1">
    <source>
        <dbReference type="EMBL" id="SJZ70769.1"/>
    </source>
</evidence>
<dbReference type="SUPFAM" id="SSF53383">
    <property type="entry name" value="PLP-dependent transferases"/>
    <property type="match status" value="1"/>
</dbReference>
<gene>
    <name evidence="1" type="ORF">SAMN02745110_01338</name>
</gene>
<dbReference type="AlphaFoldDB" id="A0A1T4MUN7"/>
<keyword evidence="2" id="KW-1185">Reference proteome</keyword>
<dbReference type="InterPro" id="IPR051446">
    <property type="entry name" value="HTH_trans_reg/aminotransferase"/>
</dbReference>
<dbReference type="EMBL" id="FUXA01000008">
    <property type="protein sequence ID" value="SJZ70769.1"/>
    <property type="molecule type" value="Genomic_DNA"/>
</dbReference>
<dbReference type="Proteomes" id="UP000189857">
    <property type="component" value="Unassembled WGS sequence"/>
</dbReference>
<dbReference type="PANTHER" id="PTHR46577">
    <property type="entry name" value="HTH-TYPE TRANSCRIPTIONAL REGULATORY PROTEIN GABR"/>
    <property type="match status" value="1"/>
</dbReference>
<dbReference type="GO" id="GO:0008483">
    <property type="term" value="F:transaminase activity"/>
    <property type="evidence" value="ECO:0007669"/>
    <property type="project" value="UniProtKB-KW"/>
</dbReference>
<sequence length="133" mass="15841">MPVSRRYELLTWANEKKGRYIIEDDYDSEFRVNGVPISPFFNIDSSEKVIYMNTFSKSLAPTIRISYMILPEHLLKKYKKELGFYSCTVPTFEQYTLASFISKGYFEKHINRMRIYYGKKRKALIENNEACIY</sequence>
<proteinExistence type="predicted"/>
<dbReference type="PANTHER" id="PTHR46577:SF1">
    <property type="entry name" value="HTH-TYPE TRANSCRIPTIONAL REGULATORY PROTEIN GABR"/>
    <property type="match status" value="1"/>
</dbReference>
<dbReference type="InterPro" id="IPR015424">
    <property type="entry name" value="PyrdxlP-dep_Trfase"/>
</dbReference>